<organism evidence="1">
    <name type="scientific">marine sediment metagenome</name>
    <dbReference type="NCBI Taxonomy" id="412755"/>
    <lineage>
        <taxon>unclassified sequences</taxon>
        <taxon>metagenomes</taxon>
        <taxon>ecological metagenomes</taxon>
    </lineage>
</organism>
<proteinExistence type="predicted"/>
<evidence type="ECO:0000313" key="1">
    <source>
        <dbReference type="EMBL" id="GAH10125.1"/>
    </source>
</evidence>
<dbReference type="AlphaFoldDB" id="X1DPF7"/>
<feature type="non-terminal residue" evidence="1">
    <location>
        <position position="1"/>
    </location>
</feature>
<dbReference type="EMBL" id="BART01032361">
    <property type="protein sequence ID" value="GAH10125.1"/>
    <property type="molecule type" value="Genomic_DNA"/>
</dbReference>
<protein>
    <recommendedName>
        <fullName evidence="2">Purple acid phosphatase N-terminal domain-containing protein</fullName>
    </recommendedName>
</protein>
<accession>X1DPF7</accession>
<comment type="caution">
    <text evidence="1">The sequence shown here is derived from an EMBL/GenBank/DDBJ whole genome shotgun (WGS) entry which is preliminary data.</text>
</comment>
<evidence type="ECO:0008006" key="2">
    <source>
        <dbReference type="Google" id="ProtNLM"/>
    </source>
</evidence>
<gene>
    <name evidence="1" type="ORF">S01H4_55950</name>
</gene>
<sequence>TTYAATLNGQVIYNGTDDPTVDICWGASDGGTSTTPGIWDHQVNLGTQGVGTFHADICGLDQDTTYYFRC</sequence>
<reference evidence="1" key="1">
    <citation type="journal article" date="2014" name="Front. Microbiol.">
        <title>High frequency of phylogenetically diverse reductive dehalogenase-homologous genes in deep subseafloor sedimentary metagenomes.</title>
        <authorList>
            <person name="Kawai M."/>
            <person name="Futagami T."/>
            <person name="Toyoda A."/>
            <person name="Takaki Y."/>
            <person name="Nishi S."/>
            <person name="Hori S."/>
            <person name="Arai W."/>
            <person name="Tsubouchi T."/>
            <person name="Morono Y."/>
            <person name="Uchiyama I."/>
            <person name="Ito T."/>
            <person name="Fujiyama A."/>
            <person name="Inagaki F."/>
            <person name="Takami H."/>
        </authorList>
    </citation>
    <scope>NUCLEOTIDE SEQUENCE</scope>
    <source>
        <strain evidence="1">Expedition CK06-06</strain>
    </source>
</reference>
<name>X1DPF7_9ZZZZ</name>